<name>A0ABR2G0J2_9ROSI</name>
<accession>A0ABR2G0J2</accession>
<comment type="caution">
    <text evidence="1">The sequence shown here is derived from an EMBL/GenBank/DDBJ whole genome shotgun (WGS) entry which is preliminary data.</text>
</comment>
<keyword evidence="2" id="KW-1185">Reference proteome</keyword>
<evidence type="ECO:0000313" key="1">
    <source>
        <dbReference type="EMBL" id="KAK8589987.1"/>
    </source>
</evidence>
<proteinExistence type="predicted"/>
<dbReference type="PANTHER" id="PTHR33710">
    <property type="entry name" value="BNAC02G09200D PROTEIN"/>
    <property type="match status" value="1"/>
</dbReference>
<evidence type="ECO:0000313" key="2">
    <source>
        <dbReference type="Proteomes" id="UP001472677"/>
    </source>
</evidence>
<dbReference type="Proteomes" id="UP001472677">
    <property type="component" value="Unassembled WGS sequence"/>
</dbReference>
<dbReference type="InterPro" id="IPR036691">
    <property type="entry name" value="Endo/exonu/phosph_ase_sf"/>
</dbReference>
<dbReference type="EMBL" id="JBBPBM010000004">
    <property type="protein sequence ID" value="KAK8589987.1"/>
    <property type="molecule type" value="Genomic_DNA"/>
</dbReference>
<protein>
    <recommendedName>
        <fullName evidence="3">Endonuclease/exonuclease/phosphatase domain-containing protein</fullName>
    </recommendedName>
</protein>
<organism evidence="1 2">
    <name type="scientific">Hibiscus sabdariffa</name>
    <name type="common">roselle</name>
    <dbReference type="NCBI Taxonomy" id="183260"/>
    <lineage>
        <taxon>Eukaryota</taxon>
        <taxon>Viridiplantae</taxon>
        <taxon>Streptophyta</taxon>
        <taxon>Embryophyta</taxon>
        <taxon>Tracheophyta</taxon>
        <taxon>Spermatophyta</taxon>
        <taxon>Magnoliopsida</taxon>
        <taxon>eudicotyledons</taxon>
        <taxon>Gunneridae</taxon>
        <taxon>Pentapetalae</taxon>
        <taxon>rosids</taxon>
        <taxon>malvids</taxon>
        <taxon>Malvales</taxon>
        <taxon>Malvaceae</taxon>
        <taxon>Malvoideae</taxon>
        <taxon>Hibiscus</taxon>
    </lineage>
</organism>
<dbReference type="PANTHER" id="PTHR33710:SF64">
    <property type="entry name" value="ENDONUCLEASE_EXONUCLEASE_PHOSPHATASE DOMAIN-CONTAINING PROTEIN"/>
    <property type="match status" value="1"/>
</dbReference>
<reference evidence="1 2" key="1">
    <citation type="journal article" date="2024" name="G3 (Bethesda)">
        <title>Genome assembly of Hibiscus sabdariffa L. provides insights into metabolisms of medicinal natural products.</title>
        <authorList>
            <person name="Kim T."/>
        </authorList>
    </citation>
    <scope>NUCLEOTIDE SEQUENCE [LARGE SCALE GENOMIC DNA]</scope>
    <source>
        <strain evidence="1">TK-2024</strain>
        <tissue evidence="1">Old leaves</tissue>
    </source>
</reference>
<dbReference type="SUPFAM" id="SSF56219">
    <property type="entry name" value="DNase I-like"/>
    <property type="match status" value="1"/>
</dbReference>
<sequence length="144" mass="16540">MWFVNVYDPSVDSEKSLFFEELLSLLGAVDVPCCIGGDFNAFLDLEQKIGGAVNFTIIEMFRKFIQEAELIDLPMLRGAYSWCNNLETPTFVHLDRFLVSPDFLSTFPDILQVLLMKSISDHNAVMLREDKLNWGSKPFKYFNV</sequence>
<dbReference type="Gene3D" id="3.60.10.10">
    <property type="entry name" value="Endonuclease/exonuclease/phosphatase"/>
    <property type="match status" value="1"/>
</dbReference>
<gene>
    <name evidence="1" type="ORF">V6N12_024373</name>
</gene>
<evidence type="ECO:0008006" key="3">
    <source>
        <dbReference type="Google" id="ProtNLM"/>
    </source>
</evidence>